<evidence type="ECO:0000256" key="1">
    <source>
        <dbReference type="ARBA" id="ARBA00023157"/>
    </source>
</evidence>
<evidence type="ECO:0000259" key="5">
    <source>
        <dbReference type="PROSITE" id="PS51390"/>
    </source>
</evidence>
<dbReference type="Gene3D" id="2.10.70.10">
    <property type="entry name" value="Complement Module, domain 1"/>
    <property type="match status" value="3"/>
</dbReference>
<dbReference type="SUPFAM" id="SSF57535">
    <property type="entry name" value="Complement control module/SCR domain"/>
    <property type="match status" value="3"/>
</dbReference>
<evidence type="ECO:0000313" key="6">
    <source>
        <dbReference type="EMBL" id="CAK8698454.1"/>
    </source>
</evidence>
<evidence type="ECO:0000256" key="3">
    <source>
        <dbReference type="SAM" id="SignalP"/>
    </source>
</evidence>
<keyword evidence="7" id="KW-1185">Reference proteome</keyword>
<protein>
    <submittedName>
        <fullName evidence="6">Uncharacterized protein</fullName>
    </submittedName>
</protein>
<feature type="domain" description="Sushi" evidence="4">
    <location>
        <begin position="335"/>
        <end position="402"/>
    </location>
</feature>
<dbReference type="EMBL" id="CAWYQH010000174">
    <property type="protein sequence ID" value="CAK8698454.1"/>
    <property type="molecule type" value="Genomic_DNA"/>
</dbReference>
<reference evidence="6 7" key="1">
    <citation type="submission" date="2024-02" db="EMBL/GenBank/DDBJ databases">
        <authorList>
            <person name="Daric V."/>
            <person name="Darras S."/>
        </authorList>
    </citation>
    <scope>NUCLEOTIDE SEQUENCE [LARGE SCALE GENOMIC DNA]</scope>
</reference>
<dbReference type="PROSITE" id="PS50923">
    <property type="entry name" value="SUSHI"/>
    <property type="match status" value="3"/>
</dbReference>
<proteinExistence type="predicted"/>
<gene>
    <name evidence="6" type="ORF">CVLEPA_LOCUS31898</name>
</gene>
<feature type="domain" description="WAP" evidence="5">
    <location>
        <begin position="298"/>
        <end position="341"/>
    </location>
</feature>
<dbReference type="PROSITE" id="PS51390">
    <property type="entry name" value="WAP"/>
    <property type="match status" value="1"/>
</dbReference>
<organism evidence="6 7">
    <name type="scientific">Clavelina lepadiformis</name>
    <name type="common">Light-bulb sea squirt</name>
    <name type="synonym">Ascidia lepadiformis</name>
    <dbReference type="NCBI Taxonomy" id="159417"/>
    <lineage>
        <taxon>Eukaryota</taxon>
        <taxon>Metazoa</taxon>
        <taxon>Chordata</taxon>
        <taxon>Tunicata</taxon>
        <taxon>Ascidiacea</taxon>
        <taxon>Aplousobranchia</taxon>
        <taxon>Clavelinidae</taxon>
        <taxon>Clavelina</taxon>
    </lineage>
</organism>
<evidence type="ECO:0000256" key="2">
    <source>
        <dbReference type="PROSITE-ProRule" id="PRU00302"/>
    </source>
</evidence>
<accession>A0ABP0H389</accession>
<keyword evidence="1" id="KW-1015">Disulfide bond</keyword>
<evidence type="ECO:0000313" key="7">
    <source>
        <dbReference type="Proteomes" id="UP001642483"/>
    </source>
</evidence>
<dbReference type="InterPro" id="IPR035976">
    <property type="entry name" value="Sushi/SCR/CCP_sf"/>
</dbReference>
<dbReference type="Proteomes" id="UP001642483">
    <property type="component" value="Unassembled WGS sequence"/>
</dbReference>
<feature type="domain" description="Sushi" evidence="4">
    <location>
        <begin position="443"/>
        <end position="507"/>
    </location>
</feature>
<evidence type="ECO:0000259" key="4">
    <source>
        <dbReference type="PROSITE" id="PS50923"/>
    </source>
</evidence>
<dbReference type="CDD" id="cd00033">
    <property type="entry name" value="CCP"/>
    <property type="match status" value="3"/>
</dbReference>
<comment type="caution">
    <text evidence="6">The sequence shown here is derived from an EMBL/GenBank/DDBJ whole genome shotgun (WGS) entry which is preliminary data.</text>
</comment>
<keyword evidence="2" id="KW-0768">Sushi</keyword>
<feature type="chain" id="PRO_5046846386" evidence="3">
    <location>
        <begin position="22"/>
        <end position="615"/>
    </location>
</feature>
<sequence length="615" mass="65793">MKALKIILLAACTLLFESVNAQGSLIIDRRCPANKDIGICANVLRPTCTSCGCRKMCCPVGCGRTCLPIPLPQELDCLKSTTCSSDVCDGQTCPGVPNAQCTPDCNCRPVFLDCDGRIVDRNECNVPSTGGCLPGVPTALCTLPPSCDVATCPGVPGATCRNNFCGGCSAIFTAPNGDVLTDDECKVCTRPRFCYVSPCRTARCPNFPRATCRSARCDTCVPVFTFLGFVLTEKQCGSLGFPHCVPLNTNLPHTCNDGNNIGSVCTINCPPGQVVKGPASSQCRENGHWVPSLGTTECVPDPRCPRPSGDFGICPVCNPDECSPGQICCPTGCGSTCSYPIGFPHCVPINTNLPHTCNDGNNIGSVCTINCPPGQVVKGPASSKCRENGHWVPSLGTTQCVPDPRCPPRRGFVGRCPMCNPDHCQLGQICCPAGCGSICTEPLECSPPVDPRAFVNFRVRCTHGSYVGSKCTATCRKGLQLVGVSQIVCGRNEMWNPSDLTNSICVKIDQCPPGSPQVRCAYPPCRGARCPAYPDAVCRDNYCGGCDFDFYRLQNGKPRKLSRRDCIEKLCSNENCKLACRNTKCPAYPDAICEPTCFCVPKFYDPVILRRVKCH</sequence>
<dbReference type="InterPro" id="IPR000436">
    <property type="entry name" value="Sushi_SCR_CCP_dom"/>
</dbReference>
<feature type="domain" description="Sushi" evidence="4">
    <location>
        <begin position="234"/>
        <end position="300"/>
    </location>
</feature>
<dbReference type="SMART" id="SM00032">
    <property type="entry name" value="CCP"/>
    <property type="match status" value="3"/>
</dbReference>
<comment type="caution">
    <text evidence="2">Lacks conserved residue(s) required for the propagation of feature annotation.</text>
</comment>
<dbReference type="InterPro" id="IPR008197">
    <property type="entry name" value="WAP_dom"/>
</dbReference>
<feature type="signal peptide" evidence="3">
    <location>
        <begin position="1"/>
        <end position="21"/>
    </location>
</feature>
<name>A0ABP0H389_CLALP</name>
<keyword evidence="3" id="KW-0732">Signal</keyword>
<dbReference type="Pfam" id="PF00084">
    <property type="entry name" value="Sushi"/>
    <property type="match status" value="3"/>
</dbReference>